<dbReference type="GO" id="GO:0003677">
    <property type="term" value="F:DNA binding"/>
    <property type="evidence" value="ECO:0007669"/>
    <property type="project" value="UniProtKB-KW"/>
</dbReference>
<feature type="domain" description="SpoVT-AbrB" evidence="1">
    <location>
        <begin position="8"/>
        <end position="54"/>
    </location>
</feature>
<dbReference type="Gene3D" id="2.10.260.10">
    <property type="match status" value="1"/>
</dbReference>
<dbReference type="RefSeq" id="WP_273686486.1">
    <property type="nucleotide sequence ID" value="NZ_CP117411.1"/>
</dbReference>
<sequence length="76" mass="8336">MTKPLKLIAIGNSTGVILPKELLAKLRVGQGDSLFVSETPDGAVRLSASDPDFAEKMRVAEEIMREDRDILRILAQ</sequence>
<name>A0ABY7TJD6_9SPHN</name>
<organism evidence="2 3">
    <name type="scientific">Sphingomonas naphthae</name>
    <dbReference type="NCBI Taxonomy" id="1813468"/>
    <lineage>
        <taxon>Bacteria</taxon>
        <taxon>Pseudomonadati</taxon>
        <taxon>Pseudomonadota</taxon>
        <taxon>Alphaproteobacteria</taxon>
        <taxon>Sphingomonadales</taxon>
        <taxon>Sphingomonadaceae</taxon>
        <taxon>Sphingomonas</taxon>
    </lineage>
</organism>
<accession>A0ABY7TJD6</accession>
<evidence type="ECO:0000259" key="1">
    <source>
        <dbReference type="SMART" id="SM00966"/>
    </source>
</evidence>
<gene>
    <name evidence="2" type="ORF">PQ455_12850</name>
</gene>
<evidence type="ECO:0000313" key="3">
    <source>
        <dbReference type="Proteomes" id="UP001220395"/>
    </source>
</evidence>
<dbReference type="Proteomes" id="UP001220395">
    <property type="component" value="Chromosome"/>
</dbReference>
<dbReference type="NCBIfam" id="TIGR02609">
    <property type="entry name" value="doc_partner"/>
    <property type="match status" value="1"/>
</dbReference>
<dbReference type="Pfam" id="PF04014">
    <property type="entry name" value="MazE_antitoxin"/>
    <property type="match status" value="1"/>
</dbReference>
<dbReference type="InterPro" id="IPR037914">
    <property type="entry name" value="SpoVT-AbrB_sf"/>
</dbReference>
<dbReference type="InterPro" id="IPR007159">
    <property type="entry name" value="SpoVT-AbrB_dom"/>
</dbReference>
<dbReference type="EMBL" id="CP117411">
    <property type="protein sequence ID" value="WCT72520.1"/>
    <property type="molecule type" value="Genomic_DNA"/>
</dbReference>
<dbReference type="SUPFAM" id="SSF89447">
    <property type="entry name" value="AbrB/MazE/MraZ-like"/>
    <property type="match status" value="1"/>
</dbReference>
<keyword evidence="2" id="KW-0238">DNA-binding</keyword>
<keyword evidence="3" id="KW-1185">Reference proteome</keyword>
<reference evidence="2 3" key="1">
    <citation type="submission" date="2023-02" db="EMBL/GenBank/DDBJ databases">
        <title>Genome sequence of Sphingomonas naphthae.</title>
        <authorList>
            <person name="Kim S."/>
            <person name="Heo J."/>
            <person name="Kwon S.-W."/>
        </authorList>
    </citation>
    <scope>NUCLEOTIDE SEQUENCE [LARGE SCALE GENOMIC DNA]</scope>
    <source>
        <strain evidence="2 3">KACC 18716</strain>
    </source>
</reference>
<dbReference type="InterPro" id="IPR013432">
    <property type="entry name" value="Doc_partner"/>
</dbReference>
<proteinExistence type="predicted"/>
<dbReference type="SMART" id="SM00966">
    <property type="entry name" value="SpoVT_AbrB"/>
    <property type="match status" value="1"/>
</dbReference>
<evidence type="ECO:0000313" key="2">
    <source>
        <dbReference type="EMBL" id="WCT72520.1"/>
    </source>
</evidence>
<protein>
    <submittedName>
        <fullName evidence="2">AbrB/MazE/SpoVT family DNA-binding domain-containing protein</fullName>
    </submittedName>
</protein>